<name>A0AAV1P6L9_SCOSC</name>
<feature type="transmembrane region" description="Helical" evidence="2">
    <location>
        <begin position="75"/>
        <end position="94"/>
    </location>
</feature>
<keyword evidence="2" id="KW-0472">Membrane</keyword>
<comment type="caution">
    <text evidence="3">The sequence shown here is derived from an EMBL/GenBank/DDBJ whole genome shotgun (WGS) entry which is preliminary data.</text>
</comment>
<sequence>MTTVSSKGVYLLQTGSNEQSEPSTSTENTLYQNPKTTSRSPCASAVTQPVKMDSVKELIPFAKEMLSQKPNRRMLKMYLVGSVFAVLGTVIGLVESMCHPFSSGGCIDEEIIFMMNQEQRTADAKKLRNMWAQGEEEEKEGEEEEKDLATTQLIIPKKDRVGQRNMSNRLHAS</sequence>
<feature type="compositionally biased region" description="Polar residues" evidence="1">
    <location>
        <begin position="13"/>
        <end position="44"/>
    </location>
</feature>
<feature type="compositionally biased region" description="Acidic residues" evidence="1">
    <location>
        <begin position="134"/>
        <end position="146"/>
    </location>
</feature>
<dbReference type="AlphaFoldDB" id="A0AAV1P6L9"/>
<keyword evidence="2" id="KW-1133">Transmembrane helix</keyword>
<evidence type="ECO:0000256" key="2">
    <source>
        <dbReference type="SAM" id="Phobius"/>
    </source>
</evidence>
<dbReference type="PANTHER" id="PTHR15570:SF2">
    <property type="entry name" value="G0_G1 SWITCH PROTEIN 2"/>
    <property type="match status" value="1"/>
</dbReference>
<evidence type="ECO:0000313" key="4">
    <source>
        <dbReference type="Proteomes" id="UP001314229"/>
    </source>
</evidence>
<dbReference type="EMBL" id="CAWUFR010000090">
    <property type="protein sequence ID" value="CAK6966046.1"/>
    <property type="molecule type" value="Genomic_DNA"/>
</dbReference>
<keyword evidence="2" id="KW-0812">Transmembrane</keyword>
<dbReference type="InterPro" id="IPR016821">
    <property type="entry name" value="G0S2"/>
</dbReference>
<feature type="region of interest" description="Disordered" evidence="1">
    <location>
        <begin position="1"/>
        <end position="44"/>
    </location>
</feature>
<feature type="compositionally biased region" description="Polar residues" evidence="1">
    <location>
        <begin position="164"/>
        <end position="173"/>
    </location>
</feature>
<organism evidence="3 4">
    <name type="scientific">Scomber scombrus</name>
    <name type="common">Atlantic mackerel</name>
    <name type="synonym">Scomber vernalis</name>
    <dbReference type="NCBI Taxonomy" id="13677"/>
    <lineage>
        <taxon>Eukaryota</taxon>
        <taxon>Metazoa</taxon>
        <taxon>Chordata</taxon>
        <taxon>Craniata</taxon>
        <taxon>Vertebrata</taxon>
        <taxon>Euteleostomi</taxon>
        <taxon>Actinopterygii</taxon>
        <taxon>Neopterygii</taxon>
        <taxon>Teleostei</taxon>
        <taxon>Neoteleostei</taxon>
        <taxon>Acanthomorphata</taxon>
        <taxon>Pelagiaria</taxon>
        <taxon>Scombriformes</taxon>
        <taxon>Scombridae</taxon>
        <taxon>Scomber</taxon>
    </lineage>
</organism>
<dbReference type="Pfam" id="PF15103">
    <property type="entry name" value="G0-G1_switch_2"/>
    <property type="match status" value="1"/>
</dbReference>
<dbReference type="PANTHER" id="PTHR15570">
    <property type="entry name" value="G0/G1 SWITCH PROTEIN 2"/>
    <property type="match status" value="1"/>
</dbReference>
<dbReference type="Proteomes" id="UP001314229">
    <property type="component" value="Unassembled WGS sequence"/>
</dbReference>
<gene>
    <name evidence="3" type="ORF">FSCOSCO3_A030038</name>
</gene>
<feature type="region of interest" description="Disordered" evidence="1">
    <location>
        <begin position="132"/>
        <end position="173"/>
    </location>
</feature>
<evidence type="ECO:0000256" key="1">
    <source>
        <dbReference type="SAM" id="MobiDB-lite"/>
    </source>
</evidence>
<proteinExistence type="predicted"/>
<reference evidence="3 4" key="1">
    <citation type="submission" date="2024-01" db="EMBL/GenBank/DDBJ databases">
        <authorList>
            <person name="Alioto T."/>
            <person name="Alioto T."/>
            <person name="Gomez Garrido J."/>
        </authorList>
    </citation>
    <scope>NUCLEOTIDE SEQUENCE [LARGE SCALE GENOMIC DNA]</scope>
</reference>
<protein>
    <submittedName>
        <fullName evidence="3">G0/G1 switch protein 2-like</fullName>
    </submittedName>
</protein>
<evidence type="ECO:0000313" key="3">
    <source>
        <dbReference type="EMBL" id="CAK6966046.1"/>
    </source>
</evidence>
<keyword evidence="4" id="KW-1185">Reference proteome</keyword>
<accession>A0AAV1P6L9</accession>